<name>A0A645D260_9ZZZZ</name>
<comment type="caution">
    <text evidence="1">The sequence shown here is derived from an EMBL/GenBank/DDBJ whole genome shotgun (WGS) entry which is preliminary data.</text>
</comment>
<reference evidence="1" key="1">
    <citation type="submission" date="2019-08" db="EMBL/GenBank/DDBJ databases">
        <authorList>
            <person name="Kucharzyk K."/>
            <person name="Murdoch R.W."/>
            <person name="Higgins S."/>
            <person name="Loffler F."/>
        </authorList>
    </citation>
    <scope>NUCLEOTIDE SEQUENCE</scope>
</reference>
<accession>A0A645D260</accession>
<sequence>MMIGQVRGGHIDAITFMSIIQRTADSTISHFDSTGSLYDSVKGQYFVH</sequence>
<gene>
    <name evidence="1" type="ORF">SDC9_130520</name>
</gene>
<organism evidence="1">
    <name type="scientific">bioreactor metagenome</name>
    <dbReference type="NCBI Taxonomy" id="1076179"/>
    <lineage>
        <taxon>unclassified sequences</taxon>
        <taxon>metagenomes</taxon>
        <taxon>ecological metagenomes</taxon>
    </lineage>
</organism>
<evidence type="ECO:0000313" key="1">
    <source>
        <dbReference type="EMBL" id="MPM83456.1"/>
    </source>
</evidence>
<dbReference type="AlphaFoldDB" id="A0A645D260"/>
<proteinExistence type="predicted"/>
<protein>
    <submittedName>
        <fullName evidence="1">Uncharacterized protein</fullName>
    </submittedName>
</protein>
<dbReference type="EMBL" id="VSSQ01032250">
    <property type="protein sequence ID" value="MPM83456.1"/>
    <property type="molecule type" value="Genomic_DNA"/>
</dbReference>